<dbReference type="InterPro" id="IPR031339">
    <property type="entry name" value="DUF4942"/>
</dbReference>
<dbReference type="AlphaFoldDB" id="A0AAU7MTP8"/>
<sequence>MDQALTALREADELFRVATGNAHGFLLLCSSEHRRLSFPERHSSFLEAVMKRFDRDAWLYLMEATGLRALMDHEAVESFRKALETDPPALDGDVVGATFKQFYEDREKTFRRGIVNVFKGLVRPKYRSHDSFKIGRRVILTGALSEVSRYVKRRSELADIERIFYVVDHQPLPDPQYDAAARIHMAQSKHETRCQTDYFELRWFNNGNVHVWFTRPDLVDRVNTLIADHYGESLPGQR</sequence>
<evidence type="ECO:0000259" key="1">
    <source>
        <dbReference type="Pfam" id="PF13708"/>
    </source>
</evidence>
<reference evidence="2" key="1">
    <citation type="submission" date="2024-05" db="EMBL/GenBank/DDBJ databases">
        <title>Draft Genome Sequences of Flagellimonas sp. MMG031 and Marinobacter sp. MMG032 Isolated from the dinoflagellate Symbiodinium pilosum.</title>
        <authorList>
            <person name="Shikuma N.J."/>
            <person name="Farrell M.V."/>
        </authorList>
    </citation>
    <scope>NUCLEOTIDE SEQUENCE</scope>
    <source>
        <strain evidence="2">MMG032</strain>
        <plasmid evidence="2">unnaned</plasmid>
    </source>
</reference>
<dbReference type="EMBL" id="CP157803">
    <property type="protein sequence ID" value="XBQ21614.1"/>
    <property type="molecule type" value="Genomic_DNA"/>
</dbReference>
<proteinExistence type="predicted"/>
<dbReference type="Pfam" id="PF13708">
    <property type="entry name" value="DUF4942"/>
    <property type="match status" value="1"/>
</dbReference>
<gene>
    <name evidence="2" type="ORF">ABNF92_19600</name>
</gene>
<organism evidence="2">
    <name type="scientific">Marinobacter sp. MMG032</name>
    <dbReference type="NCBI Taxonomy" id="3158548"/>
    <lineage>
        <taxon>Bacteria</taxon>
        <taxon>Pseudomonadati</taxon>
        <taxon>Pseudomonadota</taxon>
        <taxon>Gammaproteobacteria</taxon>
        <taxon>Pseudomonadales</taxon>
        <taxon>Marinobacteraceae</taxon>
        <taxon>Marinobacter</taxon>
    </lineage>
</organism>
<dbReference type="RefSeq" id="WP_349344122.1">
    <property type="nucleotide sequence ID" value="NZ_CP157803.1"/>
</dbReference>
<dbReference type="KEGG" id="mamm:ABNF92_19600"/>
<feature type="domain" description="DUF4942" evidence="1">
    <location>
        <begin position="51"/>
        <end position="232"/>
    </location>
</feature>
<evidence type="ECO:0000313" key="2">
    <source>
        <dbReference type="EMBL" id="XBQ21614.1"/>
    </source>
</evidence>
<keyword evidence="2" id="KW-0614">Plasmid</keyword>
<geneLocation type="plasmid" evidence="2">
    <name>unnaned</name>
</geneLocation>
<protein>
    <submittedName>
        <fullName evidence="2">DUF4942 domain-containing protein</fullName>
    </submittedName>
</protein>
<name>A0AAU7MTP8_9GAMM</name>
<accession>A0AAU7MTP8</accession>